<dbReference type="AlphaFoldDB" id="A0A9D4ZV72"/>
<comment type="caution">
    <text evidence="3">The sequence shown here is derived from an EMBL/GenBank/DDBJ whole genome shotgun (WGS) entry which is preliminary data.</text>
</comment>
<reference evidence="3 4" key="1">
    <citation type="journal article" date="2022" name="Nat. Genet.">
        <title>Improved pea reference genome and pan-genome highlight genomic features and evolutionary characteristics.</title>
        <authorList>
            <person name="Yang T."/>
            <person name="Liu R."/>
            <person name="Luo Y."/>
            <person name="Hu S."/>
            <person name="Wang D."/>
            <person name="Wang C."/>
            <person name="Pandey M.K."/>
            <person name="Ge S."/>
            <person name="Xu Q."/>
            <person name="Li N."/>
            <person name="Li G."/>
            <person name="Huang Y."/>
            <person name="Saxena R.K."/>
            <person name="Ji Y."/>
            <person name="Li M."/>
            <person name="Yan X."/>
            <person name="He Y."/>
            <person name="Liu Y."/>
            <person name="Wang X."/>
            <person name="Xiang C."/>
            <person name="Varshney R.K."/>
            <person name="Ding H."/>
            <person name="Gao S."/>
            <person name="Zong X."/>
        </authorList>
    </citation>
    <scope>NUCLEOTIDE SEQUENCE [LARGE SCALE GENOMIC DNA]</scope>
    <source>
        <strain evidence="3 4">cv. Zhongwan 6</strain>
    </source>
</reference>
<sequence>MFISMSALHTPFTHIPYNHYSLFTNRVYYASTFPPPITLRHLPKLTFSASSSSVLPTVVDNGSHNVEQDSKKDNQFVDEKEMTRRMRIGLANKGKAPWNKGRKHTAETRELIRIRTIEALKDPKVKSMFYYVPSSKKFQVKKKMAEHARSHHSNQIKAKISYSQRRAWKERQKSKLVRELFFLLWEQNIANAAMKGGSGQEELDWDSYDKIKEQLELHRISQLEGKEREKLMAIARAEKFIQSWMENIAKAAKEGGSEEKELDWDSYEKIKEELLLLYQLRRKSEKEKAKEIAKIKADKEAQIKAIKKVMLTQKKRDLRERTKAREKEKSQPYKNAAQDKHALEVTYKFKLGSKLTEHHVSNNISNEVAEKGDIMNSNFATHGKLDLELIIREKMQKKVSLAEQIQAAKLIKGKLN</sequence>
<organism evidence="3 4">
    <name type="scientific">Pisum sativum</name>
    <name type="common">Garden pea</name>
    <name type="synonym">Lathyrus oleraceus</name>
    <dbReference type="NCBI Taxonomy" id="3888"/>
    <lineage>
        <taxon>Eukaryota</taxon>
        <taxon>Viridiplantae</taxon>
        <taxon>Streptophyta</taxon>
        <taxon>Embryophyta</taxon>
        <taxon>Tracheophyta</taxon>
        <taxon>Spermatophyta</taxon>
        <taxon>Magnoliopsida</taxon>
        <taxon>eudicotyledons</taxon>
        <taxon>Gunneridae</taxon>
        <taxon>Pentapetalae</taxon>
        <taxon>rosids</taxon>
        <taxon>fabids</taxon>
        <taxon>Fabales</taxon>
        <taxon>Fabaceae</taxon>
        <taxon>Papilionoideae</taxon>
        <taxon>50 kb inversion clade</taxon>
        <taxon>NPAAA clade</taxon>
        <taxon>Hologalegina</taxon>
        <taxon>IRL clade</taxon>
        <taxon>Fabeae</taxon>
        <taxon>Lathyrus</taxon>
    </lineage>
</organism>
<dbReference type="EMBL" id="JAMSHJ010000007">
    <property type="protein sequence ID" value="KAI5385911.1"/>
    <property type="molecule type" value="Genomic_DNA"/>
</dbReference>
<dbReference type="Gramene" id="Psat07G0249500-T1">
    <property type="protein sequence ID" value="KAI5385911.1"/>
    <property type="gene ID" value="KIW84_072495"/>
</dbReference>
<dbReference type="GO" id="GO:0003677">
    <property type="term" value="F:DNA binding"/>
    <property type="evidence" value="ECO:0007669"/>
    <property type="project" value="InterPro"/>
</dbReference>
<accession>A0A9D4ZV72</accession>
<gene>
    <name evidence="3" type="ORF">KIW84_072495</name>
</gene>
<dbReference type="Proteomes" id="UP001058974">
    <property type="component" value="Chromosome 7"/>
</dbReference>
<evidence type="ECO:0000313" key="3">
    <source>
        <dbReference type="EMBL" id="KAI5385911.1"/>
    </source>
</evidence>
<dbReference type="PANTHER" id="PTHR34199:SF1">
    <property type="entry name" value="HISTONE-LYSINE N-METHYLTRANSFERASE, H3 LYSINE-79 SPECIFIC-LIKE PROTEIN"/>
    <property type="match status" value="1"/>
</dbReference>
<feature type="domain" description="Nuclease associated modular" evidence="2">
    <location>
        <begin position="87"/>
        <end position="113"/>
    </location>
</feature>
<dbReference type="Pfam" id="PF07460">
    <property type="entry name" value="NUMOD3"/>
    <property type="match status" value="1"/>
</dbReference>
<evidence type="ECO:0000256" key="1">
    <source>
        <dbReference type="SAM" id="MobiDB-lite"/>
    </source>
</evidence>
<dbReference type="OrthoDB" id="6013at2759"/>
<protein>
    <recommendedName>
        <fullName evidence="2">Nuclease associated modular domain-containing protein</fullName>
    </recommendedName>
</protein>
<feature type="region of interest" description="Disordered" evidence="1">
    <location>
        <begin position="316"/>
        <end position="336"/>
    </location>
</feature>
<proteinExistence type="predicted"/>
<keyword evidence="4" id="KW-1185">Reference proteome</keyword>
<dbReference type="PANTHER" id="PTHR34199">
    <property type="entry name" value="NUMOD3 MOTIF FAMILY PROTEIN, EXPRESSED"/>
    <property type="match status" value="1"/>
</dbReference>
<dbReference type="InterPro" id="IPR003611">
    <property type="entry name" value="NUMOD3"/>
</dbReference>
<name>A0A9D4ZV72_PEA</name>
<evidence type="ECO:0000313" key="4">
    <source>
        <dbReference type="Proteomes" id="UP001058974"/>
    </source>
</evidence>
<evidence type="ECO:0000259" key="2">
    <source>
        <dbReference type="Pfam" id="PF07460"/>
    </source>
</evidence>